<dbReference type="InterPro" id="IPR006533">
    <property type="entry name" value="T6SS_Vgr_RhsGE"/>
</dbReference>
<dbReference type="Gene3D" id="2.40.50.230">
    <property type="entry name" value="Gp5 N-terminal domain"/>
    <property type="match status" value="1"/>
</dbReference>
<dbReference type="PANTHER" id="PTHR32305:SF15">
    <property type="entry name" value="PROTEIN RHSA-RELATED"/>
    <property type="match status" value="1"/>
</dbReference>
<feature type="compositionally biased region" description="Basic and acidic residues" evidence="1">
    <location>
        <begin position="347"/>
        <end position="356"/>
    </location>
</feature>
<gene>
    <name evidence="2" type="primary">tssI</name>
    <name evidence="2" type="ORF">FM069_09465</name>
</gene>
<dbReference type="Gene3D" id="4.10.220.110">
    <property type="match status" value="1"/>
</dbReference>
<dbReference type="SUPFAM" id="SSF69279">
    <property type="entry name" value="Phage tail proteins"/>
    <property type="match status" value="2"/>
</dbReference>
<dbReference type="RefSeq" id="WP_143488051.1">
    <property type="nucleotide sequence ID" value="NZ_VJOY01000005.1"/>
</dbReference>
<keyword evidence="3" id="KW-1185">Reference proteome</keyword>
<feature type="non-terminal residue" evidence="2">
    <location>
        <position position="394"/>
    </location>
</feature>
<comment type="caution">
    <text evidence="2">The sequence shown here is derived from an EMBL/GenBank/DDBJ whole genome shotgun (WGS) entry which is preliminary data.</text>
</comment>
<dbReference type="EMBL" id="VJOY01000005">
    <property type="protein sequence ID" value="TRX75308.1"/>
    <property type="molecule type" value="Genomic_DNA"/>
</dbReference>
<reference evidence="2 3" key="1">
    <citation type="submission" date="2019-07" db="EMBL/GenBank/DDBJ databases">
        <title>Pseudomonas mangiferae sp. nov., isolated from bark of mango tree in Thailand.</title>
        <authorList>
            <person name="Srisuk N."/>
            <person name="Anurat P."/>
        </authorList>
    </citation>
    <scope>NUCLEOTIDE SEQUENCE [LARGE SCALE GENOMIC DNA]</scope>
    <source>
        <strain evidence="2 3">DMKU_BBB3-04</strain>
    </source>
</reference>
<dbReference type="Gene3D" id="2.30.110.50">
    <property type="match status" value="1"/>
</dbReference>
<sequence length="394" mass="45157">MNRVLNVTTALGPTVLRFAALSGREALSRLFDFMVTLKSEQKDLDPESMLGTPVTVEIELQGGGTRHLNGQCIHFSQVGKQGRYYLYEAQVKPWLWYATRRSDYQIFQNLSVPDMVKKVLGAYPFQTRFMLSRSYRTWEYCVQYRETDANFVMRMLENEGIWFWFEHSAGEHVMVITDDVGLCDPFPGYATVPYYGPDFTYPDKDHLDHWTAGGRVKPGKYMARDYNFKMPRADLTTRHETPGEHAHGSYDIFDYPGGYATLDEGDPYARSRMEELHAAHKRGHAAGRARGMAPGRLFTLENHPVGSQNREYLVVAADYQFNDNDYESNAGSDSHVLRIKLETHPSDLPFRPERITPKPQTMGPETAVVTGPKGQEIYTDEFGRVKVSFPWNRY</sequence>
<evidence type="ECO:0000313" key="3">
    <source>
        <dbReference type="Proteomes" id="UP000315235"/>
    </source>
</evidence>
<feature type="region of interest" description="Disordered" evidence="1">
    <location>
        <begin position="347"/>
        <end position="367"/>
    </location>
</feature>
<name>A0A553H0N3_9PSED</name>
<protein>
    <submittedName>
        <fullName evidence="2">Type VI secretion system tip protein VgrG</fullName>
    </submittedName>
</protein>
<dbReference type="Pfam" id="PF05954">
    <property type="entry name" value="Phage_GPD"/>
    <property type="match status" value="1"/>
</dbReference>
<proteinExistence type="predicted"/>
<dbReference type="InterPro" id="IPR017847">
    <property type="entry name" value="T6SS_RhsGE_Vgr_subset"/>
</dbReference>
<organism evidence="2 3">
    <name type="scientific">Pseudomonas mangiferae</name>
    <dbReference type="NCBI Taxonomy" id="2593654"/>
    <lineage>
        <taxon>Bacteria</taxon>
        <taxon>Pseudomonadati</taxon>
        <taxon>Pseudomonadota</taxon>
        <taxon>Gammaproteobacteria</taxon>
        <taxon>Pseudomonadales</taxon>
        <taxon>Pseudomonadaceae</taxon>
        <taxon>Pseudomonas</taxon>
    </lineage>
</organism>
<dbReference type="NCBIfam" id="TIGR01646">
    <property type="entry name" value="vgr_GE"/>
    <property type="match status" value="1"/>
</dbReference>
<accession>A0A553H0N3</accession>
<dbReference type="OrthoDB" id="9762420at2"/>
<dbReference type="PANTHER" id="PTHR32305">
    <property type="match status" value="1"/>
</dbReference>
<dbReference type="SUPFAM" id="SSF69255">
    <property type="entry name" value="gp5 N-terminal domain-like"/>
    <property type="match status" value="1"/>
</dbReference>
<evidence type="ECO:0000313" key="2">
    <source>
        <dbReference type="EMBL" id="TRX75308.1"/>
    </source>
</evidence>
<dbReference type="InterPro" id="IPR050708">
    <property type="entry name" value="T6SS_VgrG/RHS"/>
</dbReference>
<dbReference type="Gene3D" id="3.55.50.10">
    <property type="entry name" value="Baseplate protein-like domains"/>
    <property type="match status" value="1"/>
</dbReference>
<dbReference type="Proteomes" id="UP000315235">
    <property type="component" value="Unassembled WGS sequence"/>
</dbReference>
<evidence type="ECO:0000256" key="1">
    <source>
        <dbReference type="SAM" id="MobiDB-lite"/>
    </source>
</evidence>
<dbReference type="InterPro" id="IPR037026">
    <property type="entry name" value="Vgr_OB-fold_dom_sf"/>
</dbReference>
<dbReference type="NCBIfam" id="TIGR03361">
    <property type="entry name" value="VI_Rhs_Vgr"/>
    <property type="match status" value="1"/>
</dbReference>
<dbReference type="AlphaFoldDB" id="A0A553H0N3"/>